<dbReference type="Proteomes" id="UP000253506">
    <property type="component" value="Unassembled WGS sequence"/>
</dbReference>
<evidence type="ECO:0008006" key="4">
    <source>
        <dbReference type="Google" id="ProtNLM"/>
    </source>
</evidence>
<sequence length="280" mass="33151">MKKAKFPIVVLFSFLLSACSSSFVYNNIDWLLYWYVDDYIDLSADQESALDERIASWQSWHRSTELERYQIQLKSLRAKLNSGILTGEQWLSEFDEAQQHLNRFRTKIAPELAAIAQKLSTEQVEGLLTSWHKKIQERQSEFEKRTEKERLTRREKRLTEFVEDNVGKLSQQQNNVIKQYAPTFISISSEQMAYQTRLQDVVRDIFANPDSLEFKQQLTQVIRNPDQFKTTSYQEKLDHNVRLYAHMLAELNRTFTQKQKLKLDAKLEEWINLTEDLISD</sequence>
<evidence type="ECO:0000313" key="2">
    <source>
        <dbReference type="EMBL" id="RCX05838.1"/>
    </source>
</evidence>
<organism evidence="2 3">
    <name type="scientific">Marinomonas foliarum</name>
    <dbReference type="NCBI Taxonomy" id="491950"/>
    <lineage>
        <taxon>Bacteria</taxon>
        <taxon>Pseudomonadati</taxon>
        <taxon>Pseudomonadota</taxon>
        <taxon>Gammaproteobacteria</taxon>
        <taxon>Oceanospirillales</taxon>
        <taxon>Oceanospirillaceae</taxon>
        <taxon>Marinomonas</taxon>
    </lineage>
</organism>
<dbReference type="EMBL" id="QPJQ01000010">
    <property type="protein sequence ID" value="RCX05838.1"/>
    <property type="molecule type" value="Genomic_DNA"/>
</dbReference>
<evidence type="ECO:0000313" key="3">
    <source>
        <dbReference type="Proteomes" id="UP000253506"/>
    </source>
</evidence>
<proteinExistence type="predicted"/>
<name>A0A369ABT4_9GAMM</name>
<dbReference type="InterPro" id="IPR016875">
    <property type="entry name" value="UCP028200"/>
</dbReference>
<evidence type="ECO:0000256" key="1">
    <source>
        <dbReference type="SAM" id="SignalP"/>
    </source>
</evidence>
<dbReference type="RefSeq" id="WP_114411658.1">
    <property type="nucleotide sequence ID" value="NZ_QPJQ01000010.1"/>
</dbReference>
<feature type="chain" id="PRO_5017084936" description="Lipoprotein" evidence="1">
    <location>
        <begin position="23"/>
        <end position="280"/>
    </location>
</feature>
<dbReference type="PIRSF" id="PIRSF028200">
    <property type="entry name" value="UCP028200"/>
    <property type="match status" value="1"/>
</dbReference>
<accession>A0A369ABT4</accession>
<dbReference type="OrthoDB" id="5767052at2"/>
<dbReference type="AlphaFoldDB" id="A0A369ABT4"/>
<dbReference type="PROSITE" id="PS51257">
    <property type="entry name" value="PROKAR_LIPOPROTEIN"/>
    <property type="match status" value="1"/>
</dbReference>
<protein>
    <recommendedName>
        <fullName evidence="4">Lipoprotein</fullName>
    </recommendedName>
</protein>
<feature type="signal peptide" evidence="1">
    <location>
        <begin position="1"/>
        <end position="22"/>
    </location>
</feature>
<keyword evidence="1" id="KW-0732">Signal</keyword>
<comment type="caution">
    <text evidence="2">The sequence shown here is derived from an EMBL/GenBank/DDBJ whole genome shotgun (WGS) entry which is preliminary data.</text>
</comment>
<reference evidence="2 3" key="1">
    <citation type="submission" date="2018-07" db="EMBL/GenBank/DDBJ databases">
        <title>Genomic Encyclopedia of Type Strains, Phase III (KMG-III): the genomes of soil and plant-associated and newly described type strains.</title>
        <authorList>
            <person name="Whitman W."/>
        </authorList>
    </citation>
    <scope>NUCLEOTIDE SEQUENCE [LARGE SCALE GENOMIC DNA]</scope>
    <source>
        <strain evidence="2 3">CECT 7731</strain>
    </source>
</reference>
<dbReference type="Pfam" id="PF19795">
    <property type="entry name" value="DUF6279"/>
    <property type="match status" value="1"/>
</dbReference>
<gene>
    <name evidence="2" type="ORF">DFP77_11080</name>
</gene>